<reference evidence="6 7" key="1">
    <citation type="submission" date="2016-10" db="EMBL/GenBank/DDBJ databases">
        <authorList>
            <person name="de Groot N.N."/>
        </authorList>
    </citation>
    <scope>NUCLEOTIDE SEQUENCE [LARGE SCALE GENOMIC DNA]</scope>
    <source>
        <strain evidence="6 7">DSM 8423</strain>
    </source>
</reference>
<name>A0A1H8A553_9BACT</name>
<dbReference type="OrthoDB" id="9809450at2"/>
<protein>
    <submittedName>
        <fullName evidence="6">Putative ABC transport system ATP-binding protein</fullName>
    </submittedName>
</protein>
<dbReference type="CDD" id="cd03255">
    <property type="entry name" value="ABC_MJ0796_LolCDE_FtsE"/>
    <property type="match status" value="1"/>
</dbReference>
<feature type="domain" description="ABC transporter" evidence="5">
    <location>
        <begin position="13"/>
        <end position="239"/>
    </location>
</feature>
<dbReference type="PANTHER" id="PTHR24220:SF452">
    <property type="entry name" value="ABC TRANSPORTER ATP-BINDING PROTEIN"/>
    <property type="match status" value="1"/>
</dbReference>
<dbReference type="RefSeq" id="WP_093884506.1">
    <property type="nucleotide sequence ID" value="NZ_FOBS01000031.1"/>
</dbReference>
<evidence type="ECO:0000259" key="5">
    <source>
        <dbReference type="PROSITE" id="PS50893"/>
    </source>
</evidence>
<dbReference type="Pfam" id="PF00005">
    <property type="entry name" value="ABC_tran"/>
    <property type="match status" value="1"/>
</dbReference>
<dbReference type="SMART" id="SM00382">
    <property type="entry name" value="AAA"/>
    <property type="match status" value="1"/>
</dbReference>
<dbReference type="FunFam" id="3.40.50.300:FF:000032">
    <property type="entry name" value="Export ABC transporter ATP-binding protein"/>
    <property type="match status" value="1"/>
</dbReference>
<evidence type="ECO:0000256" key="4">
    <source>
        <dbReference type="ARBA" id="ARBA00038388"/>
    </source>
</evidence>
<dbReference type="InterPro" id="IPR015854">
    <property type="entry name" value="ABC_transpr_LolD-like"/>
</dbReference>
<dbReference type="GO" id="GO:0005524">
    <property type="term" value="F:ATP binding"/>
    <property type="evidence" value="ECO:0007669"/>
    <property type="project" value="UniProtKB-KW"/>
</dbReference>
<dbReference type="GO" id="GO:0098796">
    <property type="term" value="C:membrane protein complex"/>
    <property type="evidence" value="ECO:0007669"/>
    <property type="project" value="UniProtKB-ARBA"/>
</dbReference>
<gene>
    <name evidence="6" type="ORF">SAMN04489760_1314</name>
</gene>
<sequence>MGKEDSRSARPMVSIRDVSKSYWRGNRPVPVLEDISFDIAAGEFLALMGPSGSGKSTLLNLIAGIDTVDQGTILVGGLDITSLAEAELAHWRATHVGFIFQFYNLIPVLTAYENIELPLHLTSLSRGERQEHVEMALRVVNLADRSDHYPRQLSGGEQQRVAIARAVITDPAILVADEPTGDLDRHSAEEILNLMERLNEESGKTIIMVTHDPRAAERARIIRHLEKGTLTNDALPSSL</sequence>
<evidence type="ECO:0000256" key="2">
    <source>
        <dbReference type="ARBA" id="ARBA00022741"/>
    </source>
</evidence>
<dbReference type="InterPro" id="IPR003593">
    <property type="entry name" value="AAA+_ATPase"/>
</dbReference>
<dbReference type="InterPro" id="IPR017911">
    <property type="entry name" value="MacB-like_ATP-bd"/>
</dbReference>
<comment type="similarity">
    <text evidence="4">Belongs to the ABC transporter superfamily. Macrolide exporter (TC 3.A.1.122) family.</text>
</comment>
<dbReference type="SUPFAM" id="SSF52540">
    <property type="entry name" value="P-loop containing nucleoside triphosphate hydrolases"/>
    <property type="match status" value="1"/>
</dbReference>
<dbReference type="AlphaFoldDB" id="A0A1H8A553"/>
<evidence type="ECO:0000256" key="1">
    <source>
        <dbReference type="ARBA" id="ARBA00022448"/>
    </source>
</evidence>
<dbReference type="GO" id="GO:0022857">
    <property type="term" value="F:transmembrane transporter activity"/>
    <property type="evidence" value="ECO:0007669"/>
    <property type="project" value="TreeGrafter"/>
</dbReference>
<dbReference type="GO" id="GO:0016887">
    <property type="term" value="F:ATP hydrolysis activity"/>
    <property type="evidence" value="ECO:0007669"/>
    <property type="project" value="InterPro"/>
</dbReference>
<dbReference type="PANTHER" id="PTHR24220">
    <property type="entry name" value="IMPORT ATP-BINDING PROTEIN"/>
    <property type="match status" value="1"/>
</dbReference>
<keyword evidence="3 6" id="KW-0067">ATP-binding</keyword>
<dbReference type="InterPro" id="IPR003439">
    <property type="entry name" value="ABC_transporter-like_ATP-bd"/>
</dbReference>
<evidence type="ECO:0000256" key="3">
    <source>
        <dbReference type="ARBA" id="ARBA00022840"/>
    </source>
</evidence>
<dbReference type="EMBL" id="FOBS01000031">
    <property type="protein sequence ID" value="SEM65820.1"/>
    <property type="molecule type" value="Genomic_DNA"/>
</dbReference>
<evidence type="ECO:0000313" key="6">
    <source>
        <dbReference type="EMBL" id="SEM65820.1"/>
    </source>
</evidence>
<dbReference type="InterPro" id="IPR017871">
    <property type="entry name" value="ABC_transporter-like_CS"/>
</dbReference>
<keyword evidence="1" id="KW-0813">Transport</keyword>
<dbReference type="Proteomes" id="UP000198744">
    <property type="component" value="Unassembled WGS sequence"/>
</dbReference>
<dbReference type="STRING" id="43775.SAMN04489760_1314"/>
<keyword evidence="7" id="KW-1185">Reference proteome</keyword>
<organism evidence="6 7">
    <name type="scientific">Syntrophus gentianae</name>
    <dbReference type="NCBI Taxonomy" id="43775"/>
    <lineage>
        <taxon>Bacteria</taxon>
        <taxon>Pseudomonadati</taxon>
        <taxon>Thermodesulfobacteriota</taxon>
        <taxon>Syntrophia</taxon>
        <taxon>Syntrophales</taxon>
        <taxon>Syntrophaceae</taxon>
        <taxon>Syntrophus</taxon>
    </lineage>
</organism>
<dbReference type="PROSITE" id="PS00211">
    <property type="entry name" value="ABC_TRANSPORTER_1"/>
    <property type="match status" value="1"/>
</dbReference>
<evidence type="ECO:0000313" key="7">
    <source>
        <dbReference type="Proteomes" id="UP000198744"/>
    </source>
</evidence>
<dbReference type="GO" id="GO:0005886">
    <property type="term" value="C:plasma membrane"/>
    <property type="evidence" value="ECO:0007669"/>
    <property type="project" value="TreeGrafter"/>
</dbReference>
<dbReference type="Gene3D" id="3.40.50.300">
    <property type="entry name" value="P-loop containing nucleotide triphosphate hydrolases"/>
    <property type="match status" value="1"/>
</dbReference>
<accession>A0A1H8A553</accession>
<dbReference type="PROSITE" id="PS50893">
    <property type="entry name" value="ABC_TRANSPORTER_2"/>
    <property type="match status" value="1"/>
</dbReference>
<keyword evidence="2" id="KW-0547">Nucleotide-binding</keyword>
<dbReference type="InterPro" id="IPR027417">
    <property type="entry name" value="P-loop_NTPase"/>
</dbReference>
<proteinExistence type="inferred from homology"/>